<evidence type="ECO:0000256" key="2">
    <source>
        <dbReference type="ARBA" id="ARBA00008107"/>
    </source>
</evidence>
<dbReference type="PANTHER" id="PTHR42930:SF3">
    <property type="entry name" value="PHOSPHATE-SPECIFIC TRANSPORT SYSTEM ACCESSORY PROTEIN PHOU"/>
    <property type="match status" value="1"/>
</dbReference>
<dbReference type="FunFam" id="1.20.58.220:FF:000004">
    <property type="entry name" value="Phosphate-specific transport system accessory protein PhoU"/>
    <property type="match status" value="1"/>
</dbReference>
<comment type="similarity">
    <text evidence="2 8">Belongs to the PhoU family.</text>
</comment>
<feature type="compositionally biased region" description="Basic and acidic residues" evidence="9">
    <location>
        <begin position="220"/>
        <end position="229"/>
    </location>
</feature>
<dbReference type="GO" id="GO:0006817">
    <property type="term" value="P:phosphate ion transport"/>
    <property type="evidence" value="ECO:0007669"/>
    <property type="project" value="UniProtKB-KW"/>
</dbReference>
<keyword evidence="12" id="KW-1185">Reference proteome</keyword>
<dbReference type="GO" id="GO:0045936">
    <property type="term" value="P:negative regulation of phosphate metabolic process"/>
    <property type="evidence" value="ECO:0007669"/>
    <property type="project" value="InterPro"/>
</dbReference>
<dbReference type="STRING" id="1902579.BHV28_15600"/>
<reference evidence="11 12" key="1">
    <citation type="journal article" date="2010" name="Science">
        <title>Genomic comparison of the ants Camponotus floridanus and Harpegnathos saltator.</title>
        <authorList>
            <person name="Bonasio R."/>
            <person name="Zhang G."/>
            <person name="Ye C."/>
            <person name="Mutti N.S."/>
            <person name="Fang X."/>
            <person name="Qin N."/>
            <person name="Donahue G."/>
            <person name="Yang P."/>
            <person name="Li Q."/>
            <person name="Li C."/>
            <person name="Zhang P."/>
            <person name="Huang Z."/>
            <person name="Berger S.L."/>
            <person name="Reinberg D."/>
            <person name="Wang J."/>
            <person name="Liebig J."/>
        </authorList>
    </citation>
    <scope>NUCLEOTIDE SEQUENCE [LARGE SCALE GENOMIC DNA]</scope>
    <source>
        <strain evidence="11 12">Hsal</strain>
    </source>
</reference>
<comment type="function">
    <text evidence="7 8">Plays a role in the regulation of phosphate uptake.</text>
</comment>
<evidence type="ECO:0000313" key="11">
    <source>
        <dbReference type="EMBL" id="AQS42240.1"/>
    </source>
</evidence>
<evidence type="ECO:0000313" key="12">
    <source>
        <dbReference type="Proteomes" id="UP000188912"/>
    </source>
</evidence>
<name>A0A1U9JWL2_9HYPH</name>
<evidence type="ECO:0000256" key="3">
    <source>
        <dbReference type="ARBA" id="ARBA00011738"/>
    </source>
</evidence>
<accession>A0A1U9JWL2</accession>
<dbReference type="SUPFAM" id="SSF109755">
    <property type="entry name" value="PhoU-like"/>
    <property type="match status" value="1"/>
</dbReference>
<dbReference type="GO" id="GO:0005737">
    <property type="term" value="C:cytoplasm"/>
    <property type="evidence" value="ECO:0007669"/>
    <property type="project" value="UniProtKB-SubCell"/>
</dbReference>
<organism evidence="11 12">
    <name type="scientific">Candidatus Tokpelaia hoelldobleri</name>
    <dbReference type="NCBI Taxonomy" id="1902579"/>
    <lineage>
        <taxon>Bacteria</taxon>
        <taxon>Pseudomonadati</taxon>
        <taxon>Pseudomonadota</taxon>
        <taxon>Alphaproteobacteria</taxon>
        <taxon>Hyphomicrobiales</taxon>
        <taxon>Candidatus Tokpelaia</taxon>
    </lineage>
</organism>
<evidence type="ECO:0000256" key="5">
    <source>
        <dbReference type="ARBA" id="ARBA00022490"/>
    </source>
</evidence>
<dbReference type="InterPro" id="IPR038078">
    <property type="entry name" value="PhoU-like_sf"/>
</dbReference>
<sequence>MPVHHTVRSFDGELNFLTQKIGEMGDYAEKMMVEAIKAIVEDDQDLAARVIAQDRVLDEAEREIDEKAIMIIARRQPMAVDLREIIGAIRISADLERIGDMGKNIAKRVAAIAENRQPKAFYKSLEAFAKLALGQLREVIDAYGVRSLARIDAVREHDDEIDAMYTTLFRELLTYMMEDPRNITACTHLLFCAKNIERIGDHATNIAETAHYIMTGSYPDTERPKDDGTYRVGAAEPDNL</sequence>
<dbReference type="Gene3D" id="1.20.58.220">
    <property type="entry name" value="Phosphate transport system protein phou homolog 2, domain 2"/>
    <property type="match status" value="2"/>
</dbReference>
<dbReference type="AlphaFoldDB" id="A0A1U9JWL2"/>
<feature type="region of interest" description="Disordered" evidence="9">
    <location>
        <begin position="217"/>
        <end position="240"/>
    </location>
</feature>
<evidence type="ECO:0000256" key="7">
    <source>
        <dbReference type="ARBA" id="ARBA00056181"/>
    </source>
</evidence>
<dbReference type="InterPro" id="IPR026022">
    <property type="entry name" value="PhoU_dom"/>
</dbReference>
<dbReference type="NCBIfam" id="TIGR02135">
    <property type="entry name" value="phoU_full"/>
    <property type="match status" value="1"/>
</dbReference>
<dbReference type="EMBL" id="CP017315">
    <property type="protein sequence ID" value="AQS42240.1"/>
    <property type="molecule type" value="Genomic_DNA"/>
</dbReference>
<keyword evidence="5 8" id="KW-0963">Cytoplasm</keyword>
<feature type="domain" description="PhoU" evidence="10">
    <location>
        <begin position="128"/>
        <end position="209"/>
    </location>
</feature>
<dbReference type="KEGG" id="thd:BHV28_15600"/>
<proteinExistence type="inferred from homology"/>
<dbReference type="PANTHER" id="PTHR42930">
    <property type="entry name" value="PHOSPHATE-SPECIFIC TRANSPORT SYSTEM ACCESSORY PROTEIN PHOU"/>
    <property type="match status" value="1"/>
</dbReference>
<evidence type="ECO:0000256" key="4">
    <source>
        <dbReference type="ARBA" id="ARBA00022448"/>
    </source>
</evidence>
<evidence type="ECO:0000259" key="10">
    <source>
        <dbReference type="Pfam" id="PF01895"/>
    </source>
</evidence>
<dbReference type="Pfam" id="PF01895">
    <property type="entry name" value="PhoU"/>
    <property type="match status" value="2"/>
</dbReference>
<evidence type="ECO:0000256" key="6">
    <source>
        <dbReference type="ARBA" id="ARBA00022592"/>
    </source>
</evidence>
<evidence type="ECO:0000256" key="1">
    <source>
        <dbReference type="ARBA" id="ARBA00004496"/>
    </source>
</evidence>
<keyword evidence="4 8" id="KW-0813">Transport</keyword>
<reference evidence="11 12" key="2">
    <citation type="journal article" date="2016" name="Sci. Rep.">
        <title>The genome of Rhizobiales bacteria in predatory ants reveals urease gene functions but no genes for nitrogen fixation.</title>
        <authorList>
            <person name="Neuvonen M.M."/>
            <person name="Tamarit D."/>
            <person name="Naslund K."/>
            <person name="Liebig J."/>
            <person name="Feldhaar H."/>
            <person name="Moran N.A."/>
            <person name="Guy L."/>
            <person name="Andersson S.G."/>
        </authorList>
    </citation>
    <scope>NUCLEOTIDE SEQUENCE [LARGE SCALE GENOMIC DNA]</scope>
    <source>
        <strain evidence="11 12">Hsal</strain>
    </source>
</reference>
<evidence type="ECO:0000256" key="9">
    <source>
        <dbReference type="SAM" id="MobiDB-lite"/>
    </source>
</evidence>
<comment type="subunit">
    <text evidence="3 8">Homodimer.</text>
</comment>
<comment type="subcellular location">
    <subcellularLocation>
        <location evidence="1 8">Cytoplasm</location>
    </subcellularLocation>
</comment>
<keyword evidence="6 8" id="KW-0592">Phosphate transport</keyword>
<evidence type="ECO:0000256" key="8">
    <source>
        <dbReference type="PIRNR" id="PIRNR003107"/>
    </source>
</evidence>
<dbReference type="Proteomes" id="UP000188912">
    <property type="component" value="Chromosome"/>
</dbReference>
<dbReference type="GO" id="GO:0030643">
    <property type="term" value="P:intracellular phosphate ion homeostasis"/>
    <property type="evidence" value="ECO:0007669"/>
    <property type="project" value="InterPro"/>
</dbReference>
<dbReference type="PIRSF" id="PIRSF003107">
    <property type="entry name" value="PhoU"/>
    <property type="match status" value="1"/>
</dbReference>
<gene>
    <name evidence="11" type="ORF">BHV28_15600</name>
</gene>
<feature type="domain" description="PhoU" evidence="10">
    <location>
        <begin position="22"/>
        <end position="109"/>
    </location>
</feature>
<dbReference type="InterPro" id="IPR028366">
    <property type="entry name" value="PhoU"/>
</dbReference>
<protein>
    <recommendedName>
        <fullName evidence="8">Phosphate-specific transport system accessory protein PhoU</fullName>
    </recommendedName>
</protein>